<feature type="domain" description="S-adenosyl-l-methionine hydroxide adenosyltransferase N-terminal" evidence="3">
    <location>
        <begin position="29"/>
        <end position="163"/>
    </location>
</feature>
<evidence type="ECO:0000259" key="4">
    <source>
        <dbReference type="Pfam" id="PF20257"/>
    </source>
</evidence>
<evidence type="ECO:0000256" key="1">
    <source>
        <dbReference type="ARBA" id="ARBA00022691"/>
    </source>
</evidence>
<sequence length="268" mass="27780">MSRDFLGFSRSDAPCRHHTHTGPAMLVTITDFGSQGPYLAQMKAAAMAHAPDLPILDLFTDAPAFNPRAAAYLVSAYAADLPEGAVILGVVDPGVGSERAGIVVHAGGRWFVGPDNGLFALAARHAGGAAAWRIAWTAPDASATFHGRDIFAPVAARLARGERPLGMPLDPATLVGADWPDDLAEIVYVDAYGNCMTGVRANTLPPGARVRIAGHAPARGRTFSDVPEGTPLWYTNANGLVEIAVNAGRADTALGIGVGTPVEIASTP</sequence>
<keyword evidence="1" id="KW-0949">S-adenosyl-L-methionine</keyword>
<dbReference type="SUPFAM" id="SSF101852">
    <property type="entry name" value="Bacterial fluorinating enzyme, C-terminal domain"/>
    <property type="match status" value="1"/>
</dbReference>
<dbReference type="InterPro" id="IPR046470">
    <property type="entry name" value="SAM_HAT_C"/>
</dbReference>
<dbReference type="InterPro" id="IPR046469">
    <property type="entry name" value="SAM_HAT_N"/>
</dbReference>
<name>A0A1G7PPI6_9PROT</name>
<dbReference type="Gene3D" id="3.40.50.10790">
    <property type="entry name" value="S-adenosyl-l-methionine hydroxide adenosyltransferase, N-terminal"/>
    <property type="match status" value="1"/>
</dbReference>
<organism evidence="5 6">
    <name type="scientific">Limimonas halophila</name>
    <dbReference type="NCBI Taxonomy" id="1082479"/>
    <lineage>
        <taxon>Bacteria</taxon>
        <taxon>Pseudomonadati</taxon>
        <taxon>Pseudomonadota</taxon>
        <taxon>Alphaproteobacteria</taxon>
        <taxon>Rhodospirillales</taxon>
        <taxon>Rhodovibrionaceae</taxon>
        <taxon>Limimonas</taxon>
    </lineage>
</organism>
<keyword evidence="6" id="KW-1185">Reference proteome</keyword>
<evidence type="ECO:0000259" key="3">
    <source>
        <dbReference type="Pfam" id="PF01887"/>
    </source>
</evidence>
<dbReference type="Gene3D" id="2.40.30.90">
    <property type="entry name" value="Bacterial fluorinating enzyme like"/>
    <property type="match status" value="1"/>
</dbReference>
<evidence type="ECO:0000256" key="2">
    <source>
        <dbReference type="ARBA" id="ARBA00024035"/>
    </source>
</evidence>
<dbReference type="PANTHER" id="PTHR35092:SF1">
    <property type="entry name" value="CHLORINASE MJ1651"/>
    <property type="match status" value="1"/>
</dbReference>
<dbReference type="Pfam" id="PF01887">
    <property type="entry name" value="SAM_HAT_N"/>
    <property type="match status" value="1"/>
</dbReference>
<comment type="similarity">
    <text evidence="2">Belongs to the SAM hydrolase / SAM-dependent halogenase family.</text>
</comment>
<dbReference type="SUPFAM" id="SSF102522">
    <property type="entry name" value="Bacterial fluorinating enzyme, N-terminal domain"/>
    <property type="match status" value="1"/>
</dbReference>
<dbReference type="STRING" id="1082479.SAMN05216241_10314"/>
<gene>
    <name evidence="5" type="ORF">SAMN05216241_10314</name>
</gene>
<protein>
    <recommendedName>
        <fullName evidence="7">SAM-dependent chlorinase/fluorinase</fullName>
    </recommendedName>
</protein>
<accession>A0A1G7PPI6</accession>
<dbReference type="InterPro" id="IPR023228">
    <property type="entry name" value="SAM_OH_AdoTrfase_N_sf"/>
</dbReference>
<evidence type="ECO:0008006" key="7">
    <source>
        <dbReference type="Google" id="ProtNLM"/>
    </source>
</evidence>
<dbReference type="AlphaFoldDB" id="A0A1G7PPI6"/>
<dbReference type="EMBL" id="FNCE01000003">
    <property type="protein sequence ID" value="SDF88178.1"/>
    <property type="molecule type" value="Genomic_DNA"/>
</dbReference>
<dbReference type="InterPro" id="IPR002747">
    <property type="entry name" value="SAM_OH_AdoTrfase"/>
</dbReference>
<reference evidence="5 6" key="1">
    <citation type="submission" date="2016-10" db="EMBL/GenBank/DDBJ databases">
        <authorList>
            <person name="de Groot N.N."/>
        </authorList>
    </citation>
    <scope>NUCLEOTIDE SEQUENCE [LARGE SCALE GENOMIC DNA]</scope>
    <source>
        <strain evidence="5 6">DSM 25584</strain>
    </source>
</reference>
<dbReference type="Pfam" id="PF20257">
    <property type="entry name" value="SAM_HAT_C"/>
    <property type="match status" value="1"/>
</dbReference>
<dbReference type="PIRSF" id="PIRSF006779">
    <property type="entry name" value="UCP006779"/>
    <property type="match status" value="1"/>
</dbReference>
<dbReference type="PANTHER" id="PTHR35092">
    <property type="entry name" value="CHLORINASE MJ1651"/>
    <property type="match status" value="1"/>
</dbReference>
<evidence type="ECO:0000313" key="5">
    <source>
        <dbReference type="EMBL" id="SDF88178.1"/>
    </source>
</evidence>
<dbReference type="InterPro" id="IPR023227">
    <property type="entry name" value="SAM_OH_AdoTrfase_C_sf"/>
</dbReference>
<proteinExistence type="inferred from homology"/>
<feature type="domain" description="S-adenosyl-l-methionine hydroxide adenosyltransferase C-terminal" evidence="4">
    <location>
        <begin position="184"/>
        <end position="263"/>
    </location>
</feature>
<dbReference type="Proteomes" id="UP000199415">
    <property type="component" value="Unassembled WGS sequence"/>
</dbReference>
<evidence type="ECO:0000313" key="6">
    <source>
        <dbReference type="Proteomes" id="UP000199415"/>
    </source>
</evidence>